<proteinExistence type="predicted"/>
<accession>A0A561EYV0</accession>
<dbReference type="RefSeq" id="WP_170290715.1">
    <property type="nucleotide sequence ID" value="NZ_BAAABR010000047.1"/>
</dbReference>
<evidence type="ECO:0000313" key="1">
    <source>
        <dbReference type="EMBL" id="TWE20786.1"/>
    </source>
</evidence>
<comment type="caution">
    <text evidence="1">The sequence shown here is derived from an EMBL/GenBank/DDBJ whole genome shotgun (WGS) entry which is preliminary data.</text>
</comment>
<evidence type="ECO:0000313" key="2">
    <source>
        <dbReference type="Proteomes" id="UP000318416"/>
    </source>
</evidence>
<reference evidence="1 2" key="1">
    <citation type="submission" date="2019-06" db="EMBL/GenBank/DDBJ databases">
        <title>Sequencing the genomes of 1000 actinobacteria strains.</title>
        <authorList>
            <person name="Klenk H.-P."/>
        </authorList>
    </citation>
    <scope>NUCLEOTIDE SEQUENCE [LARGE SCALE GENOMIC DNA]</scope>
    <source>
        <strain evidence="1 2">DSM 41649</strain>
    </source>
</reference>
<protein>
    <submittedName>
        <fullName evidence="1">Uncharacterized protein</fullName>
    </submittedName>
</protein>
<name>A0A561EYV0_9ACTN</name>
<organism evidence="1 2">
    <name type="scientific">Kitasatospora atroaurantiaca</name>
    <dbReference type="NCBI Taxonomy" id="285545"/>
    <lineage>
        <taxon>Bacteria</taxon>
        <taxon>Bacillati</taxon>
        <taxon>Actinomycetota</taxon>
        <taxon>Actinomycetes</taxon>
        <taxon>Kitasatosporales</taxon>
        <taxon>Streptomycetaceae</taxon>
        <taxon>Kitasatospora</taxon>
    </lineage>
</organism>
<dbReference type="Proteomes" id="UP000318416">
    <property type="component" value="Unassembled WGS sequence"/>
</dbReference>
<keyword evidence="2" id="KW-1185">Reference proteome</keyword>
<dbReference type="EMBL" id="VIVR01000001">
    <property type="protein sequence ID" value="TWE20786.1"/>
    <property type="molecule type" value="Genomic_DNA"/>
</dbReference>
<sequence>MKHDEPTRRIATSPPAPLATLPDRLAAAARHNAGGGLGASFPAPVRA</sequence>
<gene>
    <name evidence="1" type="ORF">FB465_5944</name>
</gene>
<dbReference type="AlphaFoldDB" id="A0A561EYV0"/>